<gene>
    <name evidence="16" type="primary">etfdh</name>
    <name evidence="16" type="ORF">NT02SARS_1115</name>
</gene>
<feature type="domain" description="4Fe-4S ferredoxin-type" evidence="15">
    <location>
        <begin position="522"/>
        <end position="551"/>
    </location>
</feature>
<keyword evidence="11 14" id="KW-0411">Iron-sulfur</keyword>
<dbReference type="Gene3D" id="3.30.9.90">
    <property type="match status" value="1"/>
</dbReference>
<keyword evidence="7 14" id="KW-0274">FAD</keyword>
<evidence type="ECO:0000256" key="9">
    <source>
        <dbReference type="ARBA" id="ARBA00023002"/>
    </source>
</evidence>
<keyword evidence="12 14" id="KW-0830">Ubiquinone</keyword>
<dbReference type="AlphaFoldDB" id="J4WWA6"/>
<comment type="cofactor">
    <cofactor evidence="14">
        <name>[4Fe-4S] cluster</name>
        <dbReference type="ChEBI" id="CHEBI:49883"/>
    </cofactor>
    <text evidence="14">Binds 1 [4Fe-4S] cluster.</text>
</comment>
<dbReference type="Pfam" id="PF13450">
    <property type="entry name" value="NAD_binding_8"/>
    <property type="match status" value="1"/>
</dbReference>
<evidence type="ECO:0000256" key="1">
    <source>
        <dbReference type="ARBA" id="ARBA00001974"/>
    </source>
</evidence>
<dbReference type="EC" id="1.5.5.1" evidence="14"/>
<dbReference type="PANTHER" id="PTHR10617:SF107">
    <property type="entry name" value="ELECTRON TRANSFER FLAVOPROTEIN-UBIQUINONE OXIDOREDUCTASE, MITOCHONDRIAL"/>
    <property type="match status" value="1"/>
</dbReference>
<evidence type="ECO:0000256" key="6">
    <source>
        <dbReference type="ARBA" id="ARBA00022723"/>
    </source>
</evidence>
<evidence type="ECO:0000256" key="4">
    <source>
        <dbReference type="ARBA" id="ARBA00022485"/>
    </source>
</evidence>
<evidence type="ECO:0000313" key="16">
    <source>
        <dbReference type="EMBL" id="EJP72525.1"/>
    </source>
</evidence>
<dbReference type="GO" id="GO:0051539">
    <property type="term" value="F:4 iron, 4 sulfur cluster binding"/>
    <property type="evidence" value="ECO:0007669"/>
    <property type="project" value="UniProtKB-UniRule"/>
</dbReference>
<reference evidence="16 17" key="1">
    <citation type="journal article" date="2012" name="ISME J.">
        <title>Genomic insights to SAR86, an abundant and uncultivated marine bacterial lineage.</title>
        <authorList>
            <person name="Dupont C.L."/>
            <person name="Rusch D.B."/>
            <person name="Yooseph S."/>
            <person name="Lombardo M.J."/>
            <person name="Richter R.A."/>
            <person name="Valas R."/>
            <person name="Novotny M."/>
            <person name="Yee-Greenbaum J."/>
            <person name="Selengut J.D."/>
            <person name="Haft D.H."/>
            <person name="Halpern A.L."/>
            <person name="Lasken R.S."/>
            <person name="Nealson K."/>
            <person name="Friedman R."/>
            <person name="Venter J.C."/>
        </authorList>
    </citation>
    <scope>NUCLEOTIDE SEQUENCE [LARGE SCALE GENOMIC DNA]</scope>
</reference>
<dbReference type="InterPro" id="IPR007859">
    <property type="entry name" value="ETF-QO/FixX_C"/>
</dbReference>
<dbReference type="Proteomes" id="UP000010116">
    <property type="component" value="Unassembled WGS sequence"/>
</dbReference>
<name>J4WWA6_9GAMM</name>
<dbReference type="EMBL" id="JH611190">
    <property type="protein sequence ID" value="EJP72525.1"/>
    <property type="molecule type" value="Genomic_DNA"/>
</dbReference>
<dbReference type="InterPro" id="IPR036188">
    <property type="entry name" value="FAD/NAD-bd_sf"/>
</dbReference>
<evidence type="ECO:0000256" key="8">
    <source>
        <dbReference type="ARBA" id="ARBA00022982"/>
    </source>
</evidence>
<accession>J4WWA6</accession>
<protein>
    <recommendedName>
        <fullName evidence="14">Electron transfer flavoprotein-ubiquinone oxidoreductase</fullName>
        <shortName evidence="14">ETF-QO</shortName>
        <ecNumber evidence="14">1.5.5.1</ecNumber>
    </recommendedName>
</protein>
<dbReference type="InterPro" id="IPR017896">
    <property type="entry name" value="4Fe4S_Fe-S-bd"/>
</dbReference>
<comment type="catalytic activity">
    <reaction evidence="13 14">
        <text>a ubiquinone + reduced [electron-transfer flavoprotein] = a ubiquinol + oxidized [electron-transfer flavoprotein] + H(+)</text>
        <dbReference type="Rhea" id="RHEA:24052"/>
        <dbReference type="Rhea" id="RHEA-COMP:9565"/>
        <dbReference type="Rhea" id="RHEA-COMP:9566"/>
        <dbReference type="Rhea" id="RHEA-COMP:10685"/>
        <dbReference type="Rhea" id="RHEA-COMP:10686"/>
        <dbReference type="ChEBI" id="CHEBI:15378"/>
        <dbReference type="ChEBI" id="CHEBI:16389"/>
        <dbReference type="ChEBI" id="CHEBI:17976"/>
        <dbReference type="ChEBI" id="CHEBI:57692"/>
        <dbReference type="ChEBI" id="CHEBI:58307"/>
        <dbReference type="EC" id="1.5.5.1"/>
    </reaction>
</comment>
<evidence type="ECO:0000256" key="5">
    <source>
        <dbReference type="ARBA" id="ARBA00022630"/>
    </source>
</evidence>
<evidence type="ECO:0000256" key="2">
    <source>
        <dbReference type="ARBA" id="ARBA00002819"/>
    </source>
</evidence>
<dbReference type="Pfam" id="PF05187">
    <property type="entry name" value="Fer4_ETF_QO"/>
    <property type="match status" value="1"/>
</dbReference>
<comment type="function">
    <text evidence="2 14">Accepts electrons from ETF and reduces ubiquinone.</text>
</comment>
<dbReference type="Pfam" id="PF21162">
    <property type="entry name" value="ETFQO_UQ-bd"/>
    <property type="match status" value="1"/>
</dbReference>
<proteinExistence type="predicted"/>
<dbReference type="InterPro" id="IPR049398">
    <property type="entry name" value="ETF-QO/FixC_UQ-bd"/>
</dbReference>
<evidence type="ECO:0000256" key="12">
    <source>
        <dbReference type="ARBA" id="ARBA00023075"/>
    </source>
</evidence>
<sequence length="562" mass="63065">MLCIHSHYYLLYLIFWRLILERDVMEYDVVVVGGGPAGLSTAIKFAQENKKNNTDFSICLLEKGSEIGAHILSGNVFQPTALDELIPDWKNLNAPLNIPVKKDKLKFLFEKFSLSIPAFVMPPMNNHGNYVISLGNLCRWLAEQAENLGVEIFPGFPASQIVYENEKVVGVITGDMGISANGEKKPNFEPGIEIRAKKTIFAEGCRGHLGKEIINKYNLDENKDPQHYGIGFKEVWKLSKDKYEPGLVVHTNGWPTAFDTPSGSYFYHGENGEAYIGYVIPLDYKNPHLSPFDEFQKWKTHPTIKNMLEGGERLSYGARALIKGGLQSLPKMDFPGGLLVGDNAGTLNFSKIKGSHTAMKSGILAGEHIYAELSNDIKSDISFDTLIKESWLYDELYKSRNFGPFFHKYGALIGAFFNAIDQFIFRGKLPFTLNHKTPDYACLKKSDDMPKIVYPKPDGVYSFDKLSSVYLSNTNHEEDQPCHLQLKDSSIPINVNLPMYDEPAQRYCPAGVYEVVEKNGVNEFVINAQNCVHCKTCDIKDPSQNIKWVTPEGPGGPNYPNM</sequence>
<dbReference type="SUPFAM" id="SSF51905">
    <property type="entry name" value="FAD/NAD(P)-binding domain"/>
    <property type="match status" value="1"/>
</dbReference>
<dbReference type="Gene3D" id="3.30.70.20">
    <property type="match status" value="1"/>
</dbReference>
<dbReference type="SUPFAM" id="SSF54862">
    <property type="entry name" value="4Fe-4S ferredoxins"/>
    <property type="match status" value="1"/>
</dbReference>
<dbReference type="PANTHER" id="PTHR10617">
    <property type="entry name" value="ELECTRON TRANSFER FLAVOPROTEIN-UBIQUINONE OXIDOREDUCTASE"/>
    <property type="match status" value="1"/>
</dbReference>
<dbReference type="HOGENOM" id="CLU_009667_4_1_6"/>
<keyword evidence="10 14" id="KW-0408">Iron</keyword>
<comment type="cofactor">
    <cofactor evidence="1 14">
        <name>FAD</name>
        <dbReference type="ChEBI" id="CHEBI:57692"/>
    </cofactor>
</comment>
<dbReference type="PROSITE" id="PS51379">
    <property type="entry name" value="4FE4S_FER_2"/>
    <property type="match status" value="1"/>
</dbReference>
<dbReference type="Gene3D" id="3.50.50.60">
    <property type="entry name" value="FAD/NAD(P)-binding domain"/>
    <property type="match status" value="1"/>
</dbReference>
<dbReference type="GO" id="GO:0046872">
    <property type="term" value="F:metal ion binding"/>
    <property type="evidence" value="ECO:0007669"/>
    <property type="project" value="UniProtKB-KW"/>
</dbReference>
<dbReference type="InterPro" id="IPR040156">
    <property type="entry name" value="ETF-QO"/>
</dbReference>
<dbReference type="GO" id="GO:0004174">
    <property type="term" value="F:electron-transferring-flavoprotein dehydrogenase activity"/>
    <property type="evidence" value="ECO:0007669"/>
    <property type="project" value="UniProtKB-UniRule"/>
</dbReference>
<evidence type="ECO:0000259" key="15">
    <source>
        <dbReference type="PROSITE" id="PS51379"/>
    </source>
</evidence>
<dbReference type="FunFam" id="3.30.70.20:FF:000012">
    <property type="entry name" value="Electron transfer flavoprotein-ubiquinone oxidoreductase, mitochondrial"/>
    <property type="match status" value="1"/>
</dbReference>
<evidence type="ECO:0000256" key="10">
    <source>
        <dbReference type="ARBA" id="ARBA00023004"/>
    </source>
</evidence>
<keyword evidence="6 14" id="KW-0479">Metal-binding</keyword>
<keyword evidence="4" id="KW-0004">4Fe-4S</keyword>
<keyword evidence="3 14" id="KW-0813">Transport</keyword>
<keyword evidence="9 14" id="KW-0560">Oxidoreductase</keyword>
<evidence type="ECO:0000256" key="13">
    <source>
        <dbReference type="ARBA" id="ARBA00052682"/>
    </source>
</evidence>
<evidence type="ECO:0000313" key="17">
    <source>
        <dbReference type="Proteomes" id="UP000010116"/>
    </source>
</evidence>
<dbReference type="PRINTS" id="PR00411">
    <property type="entry name" value="PNDRDTASEI"/>
</dbReference>
<keyword evidence="8 14" id="KW-0249">Electron transport</keyword>
<organism evidence="16 17">
    <name type="scientific">SAR86 cluster bacterium SAR86B</name>
    <dbReference type="NCBI Taxonomy" id="1123867"/>
    <lineage>
        <taxon>Bacteria</taxon>
        <taxon>Pseudomonadati</taxon>
        <taxon>Pseudomonadota</taxon>
        <taxon>Gammaproteobacteria</taxon>
        <taxon>SAR86 cluster</taxon>
    </lineage>
</organism>
<dbReference type="SUPFAM" id="SSF54373">
    <property type="entry name" value="FAD-linked reductases, C-terminal domain"/>
    <property type="match status" value="1"/>
</dbReference>
<evidence type="ECO:0000256" key="3">
    <source>
        <dbReference type="ARBA" id="ARBA00022448"/>
    </source>
</evidence>
<evidence type="ECO:0000256" key="14">
    <source>
        <dbReference type="RuleBase" id="RU366068"/>
    </source>
</evidence>
<keyword evidence="5 14" id="KW-0285">Flavoprotein</keyword>
<evidence type="ECO:0000256" key="11">
    <source>
        <dbReference type="ARBA" id="ARBA00023014"/>
    </source>
</evidence>
<evidence type="ECO:0000256" key="7">
    <source>
        <dbReference type="ARBA" id="ARBA00022827"/>
    </source>
</evidence>